<dbReference type="AlphaFoldDB" id="A0A7Y4JWC4"/>
<reference evidence="1 2" key="1">
    <citation type="submission" date="2020-05" db="EMBL/GenBank/DDBJ databases">
        <authorList>
            <person name="Whitworth D."/>
        </authorList>
    </citation>
    <scope>NUCLEOTIDE SEQUENCE [LARGE SCALE GENOMIC DNA]</scope>
    <source>
        <strain evidence="1 2">CA046A</strain>
    </source>
</reference>
<sequence length="167" mass="18133">MRRWLLLLLPIHAGCESGLEAASVLDATATRLEDNRVSVEVTLTGGPRWDAVGVRAASATRDADDHVTVTAVLTCVPANGSEPDGCDKDGESLCIELVGYPTPDVREEAGFYGRDWRVSECVKPQRWEGTTGVLRSPELVPRDVRWTLELGRTLIGGEGPRVFFASL</sequence>
<comment type="caution">
    <text evidence="1">The sequence shown here is derived from an EMBL/GenBank/DDBJ whole genome shotgun (WGS) entry which is preliminary data.</text>
</comment>
<evidence type="ECO:0000313" key="1">
    <source>
        <dbReference type="EMBL" id="NOK12394.1"/>
    </source>
</evidence>
<name>A0A7Y4JWC4_9BACT</name>
<protein>
    <submittedName>
        <fullName evidence="1">Uncharacterized protein</fullName>
    </submittedName>
</protein>
<dbReference type="EMBL" id="JABFJW010000228">
    <property type="protein sequence ID" value="NOK12394.1"/>
    <property type="molecule type" value="Genomic_DNA"/>
</dbReference>
<dbReference type="Proteomes" id="UP000528460">
    <property type="component" value="Unassembled WGS sequence"/>
</dbReference>
<gene>
    <name evidence="1" type="ORF">HNS30_25460</name>
</gene>
<dbReference type="RefSeq" id="WP_171419015.1">
    <property type="nucleotide sequence ID" value="NZ_JABFJW010000228.1"/>
</dbReference>
<evidence type="ECO:0000313" key="2">
    <source>
        <dbReference type="Proteomes" id="UP000528460"/>
    </source>
</evidence>
<organism evidence="1 2">
    <name type="scientific">Corallococcus exercitus</name>
    <dbReference type="NCBI Taxonomy" id="2316736"/>
    <lineage>
        <taxon>Bacteria</taxon>
        <taxon>Pseudomonadati</taxon>
        <taxon>Myxococcota</taxon>
        <taxon>Myxococcia</taxon>
        <taxon>Myxococcales</taxon>
        <taxon>Cystobacterineae</taxon>
        <taxon>Myxococcaceae</taxon>
        <taxon>Corallococcus</taxon>
    </lineage>
</organism>
<proteinExistence type="predicted"/>
<accession>A0A7Y4JWC4</accession>